<feature type="domain" description="Tripartite ATP-independent periplasmic transporters DctQ component" evidence="10">
    <location>
        <begin position="23"/>
        <end position="150"/>
    </location>
</feature>
<accession>A0ABV7A6P9</accession>
<evidence type="ECO:0000256" key="5">
    <source>
        <dbReference type="ARBA" id="ARBA00022692"/>
    </source>
</evidence>
<evidence type="ECO:0000256" key="6">
    <source>
        <dbReference type="ARBA" id="ARBA00022989"/>
    </source>
</evidence>
<evidence type="ECO:0000313" key="12">
    <source>
        <dbReference type="Proteomes" id="UP001595387"/>
    </source>
</evidence>
<keyword evidence="4" id="KW-0997">Cell inner membrane</keyword>
<evidence type="ECO:0000256" key="7">
    <source>
        <dbReference type="ARBA" id="ARBA00023136"/>
    </source>
</evidence>
<evidence type="ECO:0000256" key="3">
    <source>
        <dbReference type="ARBA" id="ARBA00022475"/>
    </source>
</evidence>
<dbReference type="PANTHER" id="PTHR35011:SF2">
    <property type="entry name" value="2,3-DIKETO-L-GULONATE TRAP TRANSPORTER SMALL PERMEASE PROTEIN YIAM"/>
    <property type="match status" value="1"/>
</dbReference>
<feature type="transmembrane region" description="Helical" evidence="9">
    <location>
        <begin position="127"/>
        <end position="146"/>
    </location>
</feature>
<feature type="transmembrane region" description="Helical" evidence="9">
    <location>
        <begin position="85"/>
        <end position="107"/>
    </location>
</feature>
<organism evidence="11 12">
    <name type="scientific">Virgibacillus sediminis</name>
    <dbReference type="NCBI Taxonomy" id="202260"/>
    <lineage>
        <taxon>Bacteria</taxon>
        <taxon>Bacillati</taxon>
        <taxon>Bacillota</taxon>
        <taxon>Bacilli</taxon>
        <taxon>Bacillales</taxon>
        <taxon>Bacillaceae</taxon>
        <taxon>Virgibacillus</taxon>
    </lineage>
</organism>
<evidence type="ECO:0000256" key="8">
    <source>
        <dbReference type="ARBA" id="ARBA00038436"/>
    </source>
</evidence>
<keyword evidence="6 9" id="KW-1133">Transmembrane helix</keyword>
<reference evidence="12" key="1">
    <citation type="journal article" date="2019" name="Int. J. Syst. Evol. Microbiol.">
        <title>The Global Catalogue of Microorganisms (GCM) 10K type strain sequencing project: providing services to taxonomists for standard genome sequencing and annotation.</title>
        <authorList>
            <consortium name="The Broad Institute Genomics Platform"/>
            <consortium name="The Broad Institute Genome Sequencing Center for Infectious Disease"/>
            <person name="Wu L."/>
            <person name="Ma J."/>
        </authorList>
    </citation>
    <scope>NUCLEOTIDE SEQUENCE [LARGE SCALE GENOMIC DNA]</scope>
    <source>
        <strain evidence="12">KCTC 13193</strain>
    </source>
</reference>
<dbReference type="InterPro" id="IPR007387">
    <property type="entry name" value="TRAP_DctQ"/>
</dbReference>
<dbReference type="RefSeq" id="WP_390305973.1">
    <property type="nucleotide sequence ID" value="NZ_JBHRRZ010000015.1"/>
</dbReference>
<gene>
    <name evidence="11" type="ORF">ACFODW_10155</name>
</gene>
<evidence type="ECO:0000256" key="9">
    <source>
        <dbReference type="SAM" id="Phobius"/>
    </source>
</evidence>
<dbReference type="PANTHER" id="PTHR35011">
    <property type="entry name" value="2,3-DIKETO-L-GULONATE TRAP TRANSPORTER SMALL PERMEASE PROTEIN YIAM"/>
    <property type="match status" value="1"/>
</dbReference>
<keyword evidence="3" id="KW-1003">Cell membrane</keyword>
<name>A0ABV7A6P9_9BACI</name>
<dbReference type="EMBL" id="JBHRRZ010000015">
    <property type="protein sequence ID" value="MFC2948702.1"/>
    <property type="molecule type" value="Genomic_DNA"/>
</dbReference>
<dbReference type="Pfam" id="PF04290">
    <property type="entry name" value="DctQ"/>
    <property type="match status" value="1"/>
</dbReference>
<dbReference type="InterPro" id="IPR055348">
    <property type="entry name" value="DctQ"/>
</dbReference>
<keyword evidence="12" id="KW-1185">Reference proteome</keyword>
<feature type="transmembrane region" description="Helical" evidence="9">
    <location>
        <begin position="47"/>
        <end position="64"/>
    </location>
</feature>
<dbReference type="Proteomes" id="UP001595387">
    <property type="component" value="Unassembled WGS sequence"/>
</dbReference>
<evidence type="ECO:0000259" key="10">
    <source>
        <dbReference type="Pfam" id="PF04290"/>
    </source>
</evidence>
<comment type="caution">
    <text evidence="11">The sequence shown here is derived from an EMBL/GenBank/DDBJ whole genome shotgun (WGS) entry which is preliminary data.</text>
</comment>
<evidence type="ECO:0000256" key="2">
    <source>
        <dbReference type="ARBA" id="ARBA00022448"/>
    </source>
</evidence>
<keyword evidence="7 9" id="KW-0472">Membrane</keyword>
<evidence type="ECO:0000256" key="1">
    <source>
        <dbReference type="ARBA" id="ARBA00004429"/>
    </source>
</evidence>
<sequence length="162" mass="17925">MDKLKQMVDKILLSITSVLLVVMVVLSVWQVLARYVLNISSPGTEEAIRFFLIWFGLLGAAYVFGIKKHIAILFFREKLEKKKQVALETITDIIILLTAAVLMIYGGVQAILLTASQIAPATGISQAVVYAAVPVSGVFIIFYTIYNMAADKKRRKESVTSL</sequence>
<feature type="transmembrane region" description="Helical" evidence="9">
    <location>
        <begin position="12"/>
        <end position="32"/>
    </location>
</feature>
<evidence type="ECO:0000256" key="4">
    <source>
        <dbReference type="ARBA" id="ARBA00022519"/>
    </source>
</evidence>
<proteinExistence type="inferred from homology"/>
<comment type="similarity">
    <text evidence="8">Belongs to the TRAP transporter small permease family.</text>
</comment>
<keyword evidence="2" id="KW-0813">Transport</keyword>
<comment type="subcellular location">
    <subcellularLocation>
        <location evidence="1">Cell inner membrane</location>
        <topology evidence="1">Multi-pass membrane protein</topology>
    </subcellularLocation>
</comment>
<protein>
    <submittedName>
        <fullName evidence="11">TRAP transporter small permease</fullName>
    </submittedName>
</protein>
<keyword evidence="5 9" id="KW-0812">Transmembrane</keyword>
<evidence type="ECO:0000313" key="11">
    <source>
        <dbReference type="EMBL" id="MFC2948702.1"/>
    </source>
</evidence>